<proteinExistence type="predicted"/>
<sequence>MLIARQKSMWRGNYAIESDGRPVTDWDASWWRSGGDFEIDGQRFQVRAKGWGTTYRMVDAAGTEVARVEHAGRKHWSVQADGRTYDFRRASFFGNRQELLIGGVPAGSLRRTSAWSGAIEADLPGLPLPVQVFVVGVQIARWQAQQAAAASSSGGS</sequence>
<name>A0ABQ4BC93_9ACTN</name>
<evidence type="ECO:0000313" key="2">
    <source>
        <dbReference type="Proteomes" id="UP000624709"/>
    </source>
</evidence>
<protein>
    <recommendedName>
        <fullName evidence="3">DUF1349 domain-containing protein</fullName>
    </recommendedName>
</protein>
<dbReference type="RefSeq" id="WP_203826635.1">
    <property type="nucleotide sequence ID" value="NZ_BAAATY010000003.1"/>
</dbReference>
<evidence type="ECO:0008006" key="3">
    <source>
        <dbReference type="Google" id="ProtNLM"/>
    </source>
</evidence>
<comment type="caution">
    <text evidence="1">The sequence shown here is derived from an EMBL/GenBank/DDBJ whole genome shotgun (WGS) entry which is preliminary data.</text>
</comment>
<dbReference type="EMBL" id="BOMS01000057">
    <property type="protein sequence ID" value="GIE68286.1"/>
    <property type="molecule type" value="Genomic_DNA"/>
</dbReference>
<organism evidence="1 2">
    <name type="scientific">Actinoplanes palleronii</name>
    <dbReference type="NCBI Taxonomy" id="113570"/>
    <lineage>
        <taxon>Bacteria</taxon>
        <taxon>Bacillati</taxon>
        <taxon>Actinomycetota</taxon>
        <taxon>Actinomycetes</taxon>
        <taxon>Micromonosporales</taxon>
        <taxon>Micromonosporaceae</taxon>
        <taxon>Actinoplanes</taxon>
    </lineage>
</organism>
<accession>A0ABQ4BC93</accession>
<evidence type="ECO:0000313" key="1">
    <source>
        <dbReference type="EMBL" id="GIE68286.1"/>
    </source>
</evidence>
<gene>
    <name evidence="1" type="ORF">Apa02nite_043940</name>
</gene>
<dbReference type="Proteomes" id="UP000624709">
    <property type="component" value="Unassembled WGS sequence"/>
</dbReference>
<keyword evidence="2" id="KW-1185">Reference proteome</keyword>
<reference evidence="1 2" key="1">
    <citation type="submission" date="2021-01" db="EMBL/GenBank/DDBJ databases">
        <title>Whole genome shotgun sequence of Actinoplanes palleronii NBRC 14916.</title>
        <authorList>
            <person name="Komaki H."/>
            <person name="Tamura T."/>
        </authorList>
    </citation>
    <scope>NUCLEOTIDE SEQUENCE [LARGE SCALE GENOMIC DNA]</scope>
    <source>
        <strain evidence="1 2">NBRC 14916</strain>
    </source>
</reference>